<evidence type="ECO:0000313" key="2">
    <source>
        <dbReference type="EMBL" id="BAT82641.1"/>
    </source>
</evidence>
<organism evidence="2 3">
    <name type="scientific">Vigna angularis var. angularis</name>
    <dbReference type="NCBI Taxonomy" id="157739"/>
    <lineage>
        <taxon>Eukaryota</taxon>
        <taxon>Viridiplantae</taxon>
        <taxon>Streptophyta</taxon>
        <taxon>Embryophyta</taxon>
        <taxon>Tracheophyta</taxon>
        <taxon>Spermatophyta</taxon>
        <taxon>Magnoliopsida</taxon>
        <taxon>eudicotyledons</taxon>
        <taxon>Gunneridae</taxon>
        <taxon>Pentapetalae</taxon>
        <taxon>rosids</taxon>
        <taxon>fabids</taxon>
        <taxon>Fabales</taxon>
        <taxon>Fabaceae</taxon>
        <taxon>Papilionoideae</taxon>
        <taxon>50 kb inversion clade</taxon>
        <taxon>NPAAA clade</taxon>
        <taxon>indigoferoid/millettioid clade</taxon>
        <taxon>Phaseoleae</taxon>
        <taxon>Vigna</taxon>
    </lineage>
</organism>
<reference evidence="2 3" key="1">
    <citation type="journal article" date="2015" name="Sci. Rep.">
        <title>The power of single molecule real-time sequencing technology in the de novo assembly of a eukaryotic genome.</title>
        <authorList>
            <person name="Sakai H."/>
            <person name="Naito K."/>
            <person name="Ogiso-Tanaka E."/>
            <person name="Takahashi Y."/>
            <person name="Iseki K."/>
            <person name="Muto C."/>
            <person name="Satou K."/>
            <person name="Teruya K."/>
            <person name="Shiroma A."/>
            <person name="Shimoji M."/>
            <person name="Hirano T."/>
            <person name="Itoh T."/>
            <person name="Kaga A."/>
            <person name="Tomooka N."/>
        </authorList>
    </citation>
    <scope>NUCLEOTIDE SEQUENCE [LARGE SCALE GENOMIC DNA]</scope>
    <source>
        <strain evidence="3">cv. Shumari</strain>
    </source>
</reference>
<name>A0A0S3RQ24_PHAAN</name>
<evidence type="ECO:0000256" key="1">
    <source>
        <dbReference type="SAM" id="Phobius"/>
    </source>
</evidence>
<dbReference type="EMBL" id="AP015036">
    <property type="protein sequence ID" value="BAT82641.1"/>
    <property type="molecule type" value="Genomic_DNA"/>
</dbReference>
<feature type="non-terminal residue" evidence="2">
    <location>
        <position position="1"/>
    </location>
</feature>
<sequence>LSLFTCAGAHLHLHPHISFSNFSLSLFVFSFSSSLFSYLFHLFFHFRLHPFPFHPIFIEVVRLFAKRSMVLGASSVSSTLTNIAIQVCFRYIFSLFVHAVMCCCIWCVLLYVVCCAAKMKTKERNR</sequence>
<feature type="transmembrane region" description="Helical" evidence="1">
    <location>
        <begin position="22"/>
        <end position="44"/>
    </location>
</feature>
<keyword evidence="1" id="KW-0812">Transmembrane</keyword>
<protein>
    <submittedName>
        <fullName evidence="2">Uncharacterized protein</fullName>
    </submittedName>
</protein>
<feature type="transmembrane region" description="Helical" evidence="1">
    <location>
        <begin position="91"/>
        <end position="117"/>
    </location>
</feature>
<keyword evidence="1" id="KW-0472">Membrane</keyword>
<proteinExistence type="predicted"/>
<dbReference type="Proteomes" id="UP000291084">
    <property type="component" value="Chromosome 3"/>
</dbReference>
<accession>A0A0S3RQ24</accession>
<evidence type="ECO:0000313" key="3">
    <source>
        <dbReference type="Proteomes" id="UP000291084"/>
    </source>
</evidence>
<keyword evidence="3" id="KW-1185">Reference proteome</keyword>
<dbReference type="AlphaFoldDB" id="A0A0S3RQ24"/>
<keyword evidence="1" id="KW-1133">Transmembrane helix</keyword>
<gene>
    <name evidence="2" type="primary">Vigan.03G268600</name>
    <name evidence="2" type="ORF">VIGAN_03268600</name>
</gene>